<proteinExistence type="predicted"/>
<accession>A0A2P2J2A5</accession>
<evidence type="ECO:0000313" key="1">
    <source>
        <dbReference type="EMBL" id="MBW87547.1"/>
    </source>
</evidence>
<reference evidence="1" key="1">
    <citation type="submission" date="2018-02" db="EMBL/GenBank/DDBJ databases">
        <title>Rhizophora mucronata_Transcriptome.</title>
        <authorList>
            <person name="Meera S.P."/>
            <person name="Sreeshan A."/>
            <person name="Augustine A."/>
        </authorList>
    </citation>
    <scope>NUCLEOTIDE SEQUENCE</scope>
    <source>
        <tissue evidence="1">Leaf</tissue>
    </source>
</reference>
<name>A0A2P2J2A5_RHIMU</name>
<protein>
    <submittedName>
        <fullName evidence="1">Uncharacterized protein</fullName>
    </submittedName>
</protein>
<dbReference type="AlphaFoldDB" id="A0A2P2J2A5"/>
<sequence length="54" mass="6119">MGGSGIQFNSIDSAHTHTHTRPYNRATVCVLYNSLINIHLIICILEDDAFLYLR</sequence>
<organism evidence="1">
    <name type="scientific">Rhizophora mucronata</name>
    <name type="common">Asiatic mangrove</name>
    <dbReference type="NCBI Taxonomy" id="61149"/>
    <lineage>
        <taxon>Eukaryota</taxon>
        <taxon>Viridiplantae</taxon>
        <taxon>Streptophyta</taxon>
        <taxon>Embryophyta</taxon>
        <taxon>Tracheophyta</taxon>
        <taxon>Spermatophyta</taxon>
        <taxon>Magnoliopsida</taxon>
        <taxon>eudicotyledons</taxon>
        <taxon>Gunneridae</taxon>
        <taxon>Pentapetalae</taxon>
        <taxon>rosids</taxon>
        <taxon>fabids</taxon>
        <taxon>Malpighiales</taxon>
        <taxon>Rhizophoraceae</taxon>
        <taxon>Rhizophora</taxon>
    </lineage>
</organism>
<dbReference type="EMBL" id="GGEC01007064">
    <property type="protein sequence ID" value="MBW87547.1"/>
    <property type="molecule type" value="Transcribed_RNA"/>
</dbReference>